<reference evidence="3" key="1">
    <citation type="submission" date="2017-03" db="EMBL/GenBank/DDBJ databases">
        <title>Functional genomic analysis of Helicoverpa zea ABCC2 transporter.</title>
        <authorList>
            <person name="Perera O.P."/>
        </authorList>
    </citation>
    <scope>NUCLEOTIDE SEQUENCE</scope>
    <source>
        <strain evidence="3">4812</strain>
    </source>
</reference>
<proteinExistence type="predicted"/>
<organism evidence="3">
    <name type="scientific">Helicoverpa zea</name>
    <name type="common">Corn earworm moth</name>
    <name type="synonym">Heliothis zea</name>
    <dbReference type="NCBI Taxonomy" id="7113"/>
    <lineage>
        <taxon>Eukaryota</taxon>
        <taxon>Metazoa</taxon>
        <taxon>Ecdysozoa</taxon>
        <taxon>Arthropoda</taxon>
        <taxon>Hexapoda</taxon>
        <taxon>Insecta</taxon>
        <taxon>Pterygota</taxon>
        <taxon>Neoptera</taxon>
        <taxon>Endopterygota</taxon>
        <taxon>Lepidoptera</taxon>
        <taxon>Glossata</taxon>
        <taxon>Ditrysia</taxon>
        <taxon>Noctuoidea</taxon>
        <taxon>Noctuidae</taxon>
        <taxon>Heliothinae</taxon>
        <taxon>Helicoverpa</taxon>
    </lineage>
</organism>
<keyword evidence="2" id="KW-0812">Transmembrane</keyword>
<name>A0A3G1PY93_HELZE</name>
<keyword evidence="2" id="KW-1133">Transmembrane helix</keyword>
<dbReference type="EMBL" id="KY701524">
    <property type="protein sequence ID" value="AVV62495.1"/>
    <property type="molecule type" value="Genomic_DNA"/>
</dbReference>
<keyword evidence="2" id="KW-0472">Membrane</keyword>
<feature type="transmembrane region" description="Helical" evidence="2">
    <location>
        <begin position="50"/>
        <end position="72"/>
    </location>
</feature>
<accession>A0A3G1PY93</accession>
<dbReference type="AlphaFoldDB" id="A0A3G1PY93"/>
<protein>
    <submittedName>
        <fullName evidence="3">Uncharacterized protein</fullName>
    </submittedName>
</protein>
<evidence type="ECO:0000256" key="2">
    <source>
        <dbReference type="SAM" id="Phobius"/>
    </source>
</evidence>
<feature type="compositionally biased region" description="Low complexity" evidence="1">
    <location>
        <begin position="10"/>
        <end position="26"/>
    </location>
</feature>
<sequence>MGQLDEARSSSRMGKSSSTVKKSSSTKGKKGAAGGGSECLNFSNPKVQGVLLVGLLAVLAAALWFGFSHGCLRRRRRRRPSPCCHFHILLQKGWNNQRQTFVDRRQPLATSGQQVRLRMTAPFDYRKCISVVKTFTRLTSVPYLRLLIF</sequence>
<evidence type="ECO:0000256" key="1">
    <source>
        <dbReference type="SAM" id="MobiDB-lite"/>
    </source>
</evidence>
<feature type="region of interest" description="Disordered" evidence="1">
    <location>
        <begin position="1"/>
        <end position="35"/>
    </location>
</feature>
<evidence type="ECO:0000313" key="3">
    <source>
        <dbReference type="EMBL" id="AVV62495.1"/>
    </source>
</evidence>